<feature type="compositionally biased region" description="Polar residues" evidence="1">
    <location>
        <begin position="318"/>
        <end position="327"/>
    </location>
</feature>
<dbReference type="Proteomes" id="UP001174694">
    <property type="component" value="Unassembled WGS sequence"/>
</dbReference>
<feature type="compositionally biased region" description="Basic and acidic residues" evidence="1">
    <location>
        <begin position="125"/>
        <end position="138"/>
    </location>
</feature>
<evidence type="ECO:0008006" key="4">
    <source>
        <dbReference type="Google" id="ProtNLM"/>
    </source>
</evidence>
<keyword evidence="3" id="KW-1185">Reference proteome</keyword>
<feature type="compositionally biased region" description="Acidic residues" evidence="1">
    <location>
        <begin position="467"/>
        <end position="487"/>
    </location>
</feature>
<protein>
    <recommendedName>
        <fullName evidence="4">Myb-like domain-containing protein</fullName>
    </recommendedName>
</protein>
<feature type="region of interest" description="Disordered" evidence="1">
    <location>
        <begin position="1"/>
        <end position="64"/>
    </location>
</feature>
<organism evidence="2 3">
    <name type="scientific">Pleurostoma richardsiae</name>
    <dbReference type="NCBI Taxonomy" id="41990"/>
    <lineage>
        <taxon>Eukaryota</taxon>
        <taxon>Fungi</taxon>
        <taxon>Dikarya</taxon>
        <taxon>Ascomycota</taxon>
        <taxon>Pezizomycotina</taxon>
        <taxon>Sordariomycetes</taxon>
        <taxon>Sordariomycetidae</taxon>
        <taxon>Calosphaeriales</taxon>
        <taxon>Pleurostomataceae</taxon>
        <taxon>Pleurostoma</taxon>
    </lineage>
</organism>
<feature type="compositionally biased region" description="Basic and acidic residues" evidence="1">
    <location>
        <begin position="371"/>
        <end position="382"/>
    </location>
</feature>
<feature type="region of interest" description="Disordered" evidence="1">
    <location>
        <begin position="83"/>
        <end position="402"/>
    </location>
</feature>
<feature type="compositionally biased region" description="Low complexity" evidence="1">
    <location>
        <begin position="179"/>
        <end position="191"/>
    </location>
</feature>
<reference evidence="2" key="1">
    <citation type="submission" date="2022-07" db="EMBL/GenBank/DDBJ databases">
        <title>Fungi with potential for degradation of polypropylene.</title>
        <authorList>
            <person name="Gostincar C."/>
        </authorList>
    </citation>
    <scope>NUCLEOTIDE SEQUENCE</scope>
    <source>
        <strain evidence="2">EXF-13308</strain>
    </source>
</reference>
<sequence length="549" mass="58670">MATFQFKPYDPNSVTKKKKSKPSKPSSGKPSKPREPAELGPLPTRDSLYKVDFDSGSQSGTLLCPPLDDLADFNGRLIDLTEVDDDDDFPDIYELLGESAPGDLDDRPPLDPLSARQGDSPANDCGKEAPTKDKDHAEPPSLPAAGDTSGGLSTATLKNGPASGQSGRDAETGRPATPRPSGGRSSCRSAGAGTGDRPSSSAPDSAMPRQRLDEVEVSSGMAKLRNRDAGHDVEDASDAGNEGRQNQETPISPGRAVQGPDQSSTLEKSRSEQQDESGSTFAKLPAAAVDGEPRDCPGAPSASVSPEVASLSRRMGRSLTSSPTQDAASFHRPGSHDHAAPVGLGLRKRSHPMEEVDAASDHKHYPATKRRSLEKARLTKSESHRRRETASTIPPPSSPAADIEDRLHAILGGQDDEFTLHQFAVAMIKICLSIIENEPPSTVPRVEPGLSSPDASRSQAEQGAELSDSDEDDDAAASDGTESDNDSYDGTRSRKISQRSGQRRRWSLLEESRLKSYMKEAKGEAWIASKLGRSVSAVRQHWDIMCKKK</sequence>
<accession>A0AA38R2G1</accession>
<feature type="compositionally biased region" description="Basic and acidic residues" evidence="1">
    <location>
        <begin position="351"/>
        <end position="364"/>
    </location>
</feature>
<dbReference type="EMBL" id="JANBVO010000081">
    <property type="protein sequence ID" value="KAJ9130681.1"/>
    <property type="molecule type" value="Genomic_DNA"/>
</dbReference>
<gene>
    <name evidence="2" type="ORF">NKR23_g12073</name>
</gene>
<comment type="caution">
    <text evidence="2">The sequence shown here is derived from an EMBL/GenBank/DDBJ whole genome shotgun (WGS) entry which is preliminary data.</text>
</comment>
<proteinExistence type="predicted"/>
<feature type="compositionally biased region" description="Low complexity" evidence="1">
    <location>
        <begin position="297"/>
        <end position="312"/>
    </location>
</feature>
<dbReference type="AlphaFoldDB" id="A0AA38R2G1"/>
<feature type="region of interest" description="Disordered" evidence="1">
    <location>
        <begin position="442"/>
        <end position="505"/>
    </location>
</feature>
<evidence type="ECO:0000256" key="1">
    <source>
        <dbReference type="SAM" id="MobiDB-lite"/>
    </source>
</evidence>
<name>A0AA38R2G1_9PEZI</name>
<feature type="compositionally biased region" description="Polar residues" evidence="1">
    <location>
        <begin position="150"/>
        <end position="166"/>
    </location>
</feature>
<evidence type="ECO:0000313" key="2">
    <source>
        <dbReference type="EMBL" id="KAJ9130681.1"/>
    </source>
</evidence>
<feature type="compositionally biased region" description="Basic residues" evidence="1">
    <location>
        <begin position="493"/>
        <end position="505"/>
    </location>
</feature>
<evidence type="ECO:0000313" key="3">
    <source>
        <dbReference type="Proteomes" id="UP001174694"/>
    </source>
</evidence>
<feature type="compositionally biased region" description="Basic and acidic residues" evidence="1">
    <location>
        <begin position="225"/>
        <end position="234"/>
    </location>
</feature>